<comment type="caution">
    <text evidence="1">The sequence shown here is derived from an EMBL/GenBank/DDBJ whole genome shotgun (WGS) entry which is preliminary data.</text>
</comment>
<evidence type="ECO:0000313" key="2">
    <source>
        <dbReference type="Proteomes" id="UP000028725"/>
    </source>
</evidence>
<proteinExistence type="predicted"/>
<name>A0A085WB90_9BACT</name>
<reference evidence="1 2" key="1">
    <citation type="submission" date="2014-04" db="EMBL/GenBank/DDBJ databases">
        <title>Genome assembly of Hyalangium minutum DSM 14724.</title>
        <authorList>
            <person name="Sharma G."/>
            <person name="Subramanian S."/>
        </authorList>
    </citation>
    <scope>NUCLEOTIDE SEQUENCE [LARGE SCALE GENOMIC DNA]</scope>
    <source>
        <strain evidence="1 2">DSM 14724</strain>
    </source>
</reference>
<accession>A0A085WB90</accession>
<gene>
    <name evidence="1" type="ORF">DB31_1971</name>
</gene>
<dbReference type="EMBL" id="JMCB01000013">
    <property type="protein sequence ID" value="KFE64953.1"/>
    <property type="molecule type" value="Genomic_DNA"/>
</dbReference>
<dbReference type="AlphaFoldDB" id="A0A085WB90"/>
<dbReference type="Proteomes" id="UP000028725">
    <property type="component" value="Unassembled WGS sequence"/>
</dbReference>
<evidence type="ECO:0000313" key="1">
    <source>
        <dbReference type="EMBL" id="KFE64953.1"/>
    </source>
</evidence>
<protein>
    <submittedName>
        <fullName evidence="1">Uncharacterized protein</fullName>
    </submittedName>
</protein>
<sequence>MYFWLERYLRARQVEALRDAPRSGRPPAAARITAELIFQELSCPPSDWGYSTHTWTVAMLAAHLERRYGCAIHPDEVFARITQQFLAVPAASS</sequence>
<keyword evidence="2" id="KW-1185">Reference proteome</keyword>
<organism evidence="1 2">
    <name type="scientific">Hyalangium minutum</name>
    <dbReference type="NCBI Taxonomy" id="394096"/>
    <lineage>
        <taxon>Bacteria</taxon>
        <taxon>Pseudomonadati</taxon>
        <taxon>Myxococcota</taxon>
        <taxon>Myxococcia</taxon>
        <taxon>Myxococcales</taxon>
        <taxon>Cystobacterineae</taxon>
        <taxon>Archangiaceae</taxon>
        <taxon>Hyalangium</taxon>
    </lineage>
</organism>